<dbReference type="SUPFAM" id="SSF56601">
    <property type="entry name" value="beta-lactamase/transpeptidase-like"/>
    <property type="match status" value="1"/>
</dbReference>
<name>A0A446ZL23_ACICA</name>
<dbReference type="InterPro" id="IPR012338">
    <property type="entry name" value="Beta-lactam/transpept-like"/>
</dbReference>
<evidence type="ECO:0000313" key="3">
    <source>
        <dbReference type="Proteomes" id="UP000294355"/>
    </source>
</evidence>
<dbReference type="PANTHER" id="PTHR43283:SF3">
    <property type="entry name" value="BETA-LACTAMASE FAMILY PROTEIN (AFU_ORTHOLOGUE AFUA_5G07500)"/>
    <property type="match status" value="1"/>
</dbReference>
<dbReference type="Gene3D" id="3.40.710.10">
    <property type="entry name" value="DD-peptidase/beta-lactamase superfamily"/>
    <property type="match status" value="1"/>
</dbReference>
<accession>A0A446ZL23</accession>
<dbReference type="InterPro" id="IPR050789">
    <property type="entry name" value="Diverse_Enzym_Activities"/>
</dbReference>
<dbReference type="AlphaFoldDB" id="A0A446ZL23"/>
<keyword evidence="2" id="KW-0378">Hydrolase</keyword>
<gene>
    <name evidence="2" type="primary">estB</name>
    <name evidence="2" type="ORF">AC2117_02377</name>
</gene>
<evidence type="ECO:0000313" key="2">
    <source>
        <dbReference type="EMBL" id="VAX45186.1"/>
    </source>
</evidence>
<dbReference type="Proteomes" id="UP000294355">
    <property type="component" value="Chromosome"/>
</dbReference>
<dbReference type="GO" id="GO:0016787">
    <property type="term" value="F:hydrolase activity"/>
    <property type="evidence" value="ECO:0007669"/>
    <property type="project" value="UniProtKB-KW"/>
</dbReference>
<organism evidence="2 3">
    <name type="scientific">Acinetobacter calcoaceticus</name>
    <dbReference type="NCBI Taxonomy" id="471"/>
    <lineage>
        <taxon>Bacteria</taxon>
        <taxon>Pseudomonadati</taxon>
        <taxon>Pseudomonadota</taxon>
        <taxon>Gammaproteobacteria</taxon>
        <taxon>Moraxellales</taxon>
        <taxon>Moraxellaceae</taxon>
        <taxon>Acinetobacter</taxon>
        <taxon>Acinetobacter calcoaceticus/baumannii complex</taxon>
    </lineage>
</organism>
<dbReference type="Pfam" id="PF00144">
    <property type="entry name" value="Beta-lactamase"/>
    <property type="match status" value="1"/>
</dbReference>
<evidence type="ECO:0000259" key="1">
    <source>
        <dbReference type="Pfam" id="PF00144"/>
    </source>
</evidence>
<dbReference type="InterPro" id="IPR001466">
    <property type="entry name" value="Beta-lactam-related"/>
</dbReference>
<dbReference type="PANTHER" id="PTHR43283">
    <property type="entry name" value="BETA-LACTAMASE-RELATED"/>
    <property type="match status" value="1"/>
</dbReference>
<proteinExistence type="predicted"/>
<protein>
    <submittedName>
        <fullName evidence="2">Esterase EstB</fullName>
        <ecNumber evidence="2">3.1.1.-</ecNumber>
    </submittedName>
</protein>
<dbReference type="EMBL" id="LS999521">
    <property type="protein sequence ID" value="VAX45186.1"/>
    <property type="molecule type" value="Genomic_DNA"/>
</dbReference>
<feature type="domain" description="Beta-lactamase-related" evidence="1">
    <location>
        <begin position="21"/>
        <end position="385"/>
    </location>
</feature>
<dbReference type="OrthoDB" id="119951at2"/>
<sequence length="396" mass="43422">MISKESVSNNTVPSTSLSLVQNVVQKAIDNNQLVGATVIVAQHGKVIHREALGLSDRERSISMTTDIVFRLASVSKVIVSTAALVLVAQNKLNLDEFIHHQLPFFQPKLENGKFVPITLRQLLSHTAGLNYRFLEPDIYGAYSQADVSDGMDSSNISLEENVRRIATVPLLYEPGKGWGYSLATDVLGALIEKVYGKPLDQAVRELVTDRLKMNNTGFVVPDNQHVATVYVSDSPEPHILLEEEVVSPFEGCVGISFSPRRIFNSQAFFSGGAGMAGTVEDFFSLLEALRQDDSLFLPTELIDEMAKDQTGGYELPNAPGFGFGLGFSVLRNAQQALSPESEGTWRWGGAYGHSWFVDKKHNLSVIAFTNTLYEGMSGKFVTDLRDAVYKAIGVVE</sequence>
<reference evidence="2 3" key="1">
    <citation type="submission" date="2018-08" db="EMBL/GenBank/DDBJ databases">
        <authorList>
            <person name="Gonzaga-Molto A."/>
        </authorList>
    </citation>
    <scope>NUCLEOTIDE SEQUENCE [LARGE SCALE GENOMIC DNA]</scope>
    <source>
        <strain evidence="2">Acinetobacter calcoaceticus str. 2117</strain>
    </source>
</reference>
<dbReference type="RefSeq" id="WP_133974353.1">
    <property type="nucleotide sequence ID" value="NZ_JAZEZP010000002.1"/>
</dbReference>
<dbReference type="EC" id="3.1.1.-" evidence="2"/>